<dbReference type="InterPro" id="IPR050204">
    <property type="entry name" value="AraC_XylS_family_regulators"/>
</dbReference>
<comment type="caution">
    <text evidence="5">The sequence shown here is derived from an EMBL/GenBank/DDBJ whole genome shotgun (WGS) entry which is preliminary data.</text>
</comment>
<dbReference type="SMART" id="SM00342">
    <property type="entry name" value="HTH_ARAC"/>
    <property type="match status" value="1"/>
</dbReference>
<dbReference type="Pfam" id="PF12833">
    <property type="entry name" value="HTH_18"/>
    <property type="match status" value="1"/>
</dbReference>
<evidence type="ECO:0000313" key="5">
    <source>
        <dbReference type="EMBL" id="MFC7088319.1"/>
    </source>
</evidence>
<dbReference type="PANTHER" id="PTHR46796">
    <property type="entry name" value="HTH-TYPE TRANSCRIPTIONAL ACTIVATOR RHAS-RELATED"/>
    <property type="match status" value="1"/>
</dbReference>
<evidence type="ECO:0000256" key="1">
    <source>
        <dbReference type="ARBA" id="ARBA00023015"/>
    </source>
</evidence>
<keyword evidence="1" id="KW-0805">Transcription regulation</keyword>
<dbReference type="PANTHER" id="PTHR46796:SF12">
    <property type="entry name" value="HTH-TYPE DNA-BINDING TRANSCRIPTIONAL ACTIVATOR EUTR"/>
    <property type="match status" value="1"/>
</dbReference>
<dbReference type="SUPFAM" id="SSF46689">
    <property type="entry name" value="Homeodomain-like"/>
    <property type="match status" value="2"/>
</dbReference>
<dbReference type="InterPro" id="IPR035418">
    <property type="entry name" value="AraC-bd_2"/>
</dbReference>
<sequence length="327" mass="37097">MTVPLTRQRIAAEFRQPDSACRWMCQVNGPHRLEVPQPRQLSFRHQGTRLGNVSIGTIEYATRVTVGIADLTHSYSISLPLQGAQSIEYQGAAFDSDAAVGAIISPSQPLRLSMDEQCQKRLVRLSRQALEHKLSQLLRRQLSQPVIFDPRMPLSGTVKEWWQMVANLQEMLHAEGSLCDIPEVWSNFENSLITSLLYTQPHNYSSELLGRQQGRPAYLSDLEALLHESLDRPLGLADLERAAGVSRERLYRDFHTHYGVSPIAYFRQLRFDYVRQRLERAAPNESVSSIAMDCGFQQLGRFSKEYKARYGELPSETLKRSAAAPLQ</sequence>
<keyword evidence="2" id="KW-0238">DNA-binding</keyword>
<evidence type="ECO:0000256" key="2">
    <source>
        <dbReference type="ARBA" id="ARBA00023125"/>
    </source>
</evidence>
<evidence type="ECO:0000313" key="6">
    <source>
        <dbReference type="Proteomes" id="UP001596411"/>
    </source>
</evidence>
<dbReference type="PROSITE" id="PS01124">
    <property type="entry name" value="HTH_ARAC_FAMILY_2"/>
    <property type="match status" value="1"/>
</dbReference>
<dbReference type="Gene3D" id="1.10.10.60">
    <property type="entry name" value="Homeodomain-like"/>
    <property type="match status" value="1"/>
</dbReference>
<name>A0ABW2ETL7_9GAMM</name>
<keyword evidence="6" id="KW-1185">Reference proteome</keyword>
<gene>
    <name evidence="5" type="ORF">ACFQH5_01990</name>
</gene>
<evidence type="ECO:0000256" key="3">
    <source>
        <dbReference type="ARBA" id="ARBA00023163"/>
    </source>
</evidence>
<dbReference type="RefSeq" id="WP_346061599.1">
    <property type="nucleotide sequence ID" value="NZ_BAAADR010000004.1"/>
</dbReference>
<proteinExistence type="predicted"/>
<reference evidence="6" key="1">
    <citation type="journal article" date="2019" name="Int. J. Syst. Evol. Microbiol.">
        <title>The Global Catalogue of Microorganisms (GCM) 10K type strain sequencing project: providing services to taxonomists for standard genome sequencing and annotation.</title>
        <authorList>
            <consortium name="The Broad Institute Genomics Platform"/>
            <consortium name="The Broad Institute Genome Sequencing Center for Infectious Disease"/>
            <person name="Wu L."/>
            <person name="Ma J."/>
        </authorList>
    </citation>
    <scope>NUCLEOTIDE SEQUENCE [LARGE SCALE GENOMIC DNA]</scope>
    <source>
        <strain evidence="6">CGMCC 1.13666</strain>
    </source>
</reference>
<dbReference type="InterPro" id="IPR009057">
    <property type="entry name" value="Homeodomain-like_sf"/>
</dbReference>
<accession>A0ABW2ETL7</accession>
<dbReference type="EMBL" id="JBHSZP010000002">
    <property type="protein sequence ID" value="MFC7088319.1"/>
    <property type="molecule type" value="Genomic_DNA"/>
</dbReference>
<dbReference type="Proteomes" id="UP001596411">
    <property type="component" value="Unassembled WGS sequence"/>
</dbReference>
<feature type="domain" description="HTH araC/xylS-type" evidence="4">
    <location>
        <begin position="220"/>
        <end position="320"/>
    </location>
</feature>
<evidence type="ECO:0000259" key="4">
    <source>
        <dbReference type="PROSITE" id="PS01124"/>
    </source>
</evidence>
<organism evidence="5 6">
    <name type="scientific">Halomonas salifodinae</name>
    <dbReference type="NCBI Taxonomy" id="438745"/>
    <lineage>
        <taxon>Bacteria</taxon>
        <taxon>Pseudomonadati</taxon>
        <taxon>Pseudomonadota</taxon>
        <taxon>Gammaproteobacteria</taxon>
        <taxon>Oceanospirillales</taxon>
        <taxon>Halomonadaceae</taxon>
        <taxon>Halomonas</taxon>
    </lineage>
</organism>
<protein>
    <submittedName>
        <fullName evidence="5">AraC family transcriptional regulator</fullName>
    </submittedName>
</protein>
<dbReference type="InterPro" id="IPR018060">
    <property type="entry name" value="HTH_AraC"/>
</dbReference>
<dbReference type="Pfam" id="PF14525">
    <property type="entry name" value="AraC_binding_2"/>
    <property type="match status" value="1"/>
</dbReference>
<keyword evidence="3" id="KW-0804">Transcription</keyword>